<protein>
    <submittedName>
        <fullName evidence="10">Membrane protein</fullName>
    </submittedName>
</protein>
<dbReference type="InterPro" id="IPR004700">
    <property type="entry name" value="PTS_IIC_man"/>
</dbReference>
<keyword evidence="6 9" id="KW-0812">Transmembrane</keyword>
<feature type="transmembrane region" description="Helical" evidence="9">
    <location>
        <begin position="82"/>
        <end position="106"/>
    </location>
</feature>
<evidence type="ECO:0000256" key="7">
    <source>
        <dbReference type="ARBA" id="ARBA00022989"/>
    </source>
</evidence>
<feature type="transmembrane region" description="Helical" evidence="9">
    <location>
        <begin position="44"/>
        <end position="70"/>
    </location>
</feature>
<dbReference type="EMBL" id="ADZX01000385">
    <property type="protein sequence ID" value="EFK96917.1"/>
    <property type="molecule type" value="Genomic_DNA"/>
</dbReference>
<keyword evidence="8 9" id="KW-0472">Membrane</keyword>
<dbReference type="AlphaFoldDB" id="D9PHP7"/>
<reference evidence="10" key="2">
    <citation type="journal article" date="2011" name="Microb. Ecol.">
        <title>Taxonomic and Functional Metagenomic Profiling of the Microbial Community in the Anoxic Sediment of a Sub-saline Shallow Lake (Laguna de Carrizo, Central Spain).</title>
        <authorList>
            <person name="Ferrer M."/>
            <person name="Guazzaroni M.E."/>
            <person name="Richter M."/>
            <person name="Garcia-Salamanca A."/>
            <person name="Yarza P."/>
            <person name="Suarez-Suarez A."/>
            <person name="Solano J."/>
            <person name="Alcaide M."/>
            <person name="van Dillewijn P."/>
            <person name="Molina-Henares M.A."/>
            <person name="Lopez-Cortes N."/>
            <person name="Al-Ramahi Y."/>
            <person name="Guerrero C."/>
            <person name="Acosta A."/>
            <person name="de Eugenio L.I."/>
            <person name="Martinez V."/>
            <person name="Marques S."/>
            <person name="Rojo F."/>
            <person name="Santero E."/>
            <person name="Genilloud O."/>
            <person name="Perez-Perez J."/>
            <person name="Rossello-Mora R."/>
            <person name="Ramos J.L."/>
        </authorList>
    </citation>
    <scope>NUCLEOTIDE SEQUENCE</scope>
</reference>
<gene>
    <name evidence="10" type="ORF">LDC_1049</name>
</gene>
<evidence type="ECO:0000256" key="6">
    <source>
        <dbReference type="ARBA" id="ARBA00022692"/>
    </source>
</evidence>
<keyword evidence="2" id="KW-0813">Transport</keyword>
<sequence>MVCLGTGVGWLARKGENLLDRLNDRLVHLGEKLVSEGKHWALEAITILSLVLIFLFSFLFLGGAIWSGLVLTRLILSWAGEIIVRGFVFGEKLLPLLGLAVIFKLFFSRKNMMLAASGLAAALIWGLFW</sequence>
<keyword evidence="5" id="KW-0598">Phosphotransferase system</keyword>
<comment type="caution">
    <text evidence="10">The sequence shown here is derived from an EMBL/GenBank/DDBJ whole genome shotgun (WGS) entry which is preliminary data.</text>
</comment>
<evidence type="ECO:0000256" key="3">
    <source>
        <dbReference type="ARBA" id="ARBA00022475"/>
    </source>
</evidence>
<evidence type="ECO:0000256" key="1">
    <source>
        <dbReference type="ARBA" id="ARBA00004651"/>
    </source>
</evidence>
<reference evidence="10" key="1">
    <citation type="submission" date="2010-07" db="EMBL/GenBank/DDBJ databases">
        <authorList>
            <consortium name="CONSOLIDER consortium CSD2007-00005"/>
            <person name="Guazzaroni M.-E."/>
            <person name="Richter M."/>
            <person name="Garcia-Salamanca A."/>
            <person name="Yarza P."/>
            <person name="Ferrer M."/>
        </authorList>
    </citation>
    <scope>NUCLEOTIDE SEQUENCE</scope>
</reference>
<keyword evidence="7 9" id="KW-1133">Transmembrane helix</keyword>
<dbReference type="Pfam" id="PF03609">
    <property type="entry name" value="EII-Sor"/>
    <property type="match status" value="1"/>
</dbReference>
<evidence type="ECO:0000256" key="5">
    <source>
        <dbReference type="ARBA" id="ARBA00022683"/>
    </source>
</evidence>
<evidence type="ECO:0000256" key="4">
    <source>
        <dbReference type="ARBA" id="ARBA00022597"/>
    </source>
</evidence>
<evidence type="ECO:0000313" key="10">
    <source>
        <dbReference type="EMBL" id="EFK96917.1"/>
    </source>
</evidence>
<keyword evidence="3" id="KW-1003">Cell membrane</keyword>
<organism evidence="10">
    <name type="scientific">sediment metagenome</name>
    <dbReference type="NCBI Taxonomy" id="749907"/>
    <lineage>
        <taxon>unclassified sequences</taxon>
        <taxon>metagenomes</taxon>
        <taxon>ecological metagenomes</taxon>
    </lineage>
</organism>
<keyword evidence="4" id="KW-0762">Sugar transport</keyword>
<dbReference type="GO" id="GO:0005886">
    <property type="term" value="C:plasma membrane"/>
    <property type="evidence" value="ECO:0007669"/>
    <property type="project" value="UniProtKB-SubCell"/>
</dbReference>
<dbReference type="GO" id="GO:0009401">
    <property type="term" value="P:phosphoenolpyruvate-dependent sugar phosphotransferase system"/>
    <property type="evidence" value="ECO:0007669"/>
    <property type="project" value="UniProtKB-KW"/>
</dbReference>
<comment type="subcellular location">
    <subcellularLocation>
        <location evidence="1">Cell membrane</location>
        <topology evidence="1">Multi-pass membrane protein</topology>
    </subcellularLocation>
</comment>
<name>D9PHP7_9ZZZZ</name>
<proteinExistence type="predicted"/>
<evidence type="ECO:0000256" key="2">
    <source>
        <dbReference type="ARBA" id="ARBA00022448"/>
    </source>
</evidence>
<evidence type="ECO:0000256" key="8">
    <source>
        <dbReference type="ARBA" id="ARBA00023136"/>
    </source>
</evidence>
<evidence type="ECO:0000256" key="9">
    <source>
        <dbReference type="SAM" id="Phobius"/>
    </source>
</evidence>
<accession>D9PHP7</accession>